<evidence type="ECO:0000313" key="1">
    <source>
        <dbReference type="EMBL" id="QOV05707.1"/>
    </source>
</evidence>
<sequence>MEYFYSPRENAFYPAALEDAYRAAGTLPNDLIAVDSCVFTEFSACPPAQKIRAAGPDGMPCWVDVRKVELTEDEIKAYARSLRDKFIESTDKMLMADFSINDVSLTDEQQKEVIEIRQKYKAWPMADGWPYIELPVIPRWILIEAANNGYVVPDWPEQLS</sequence>
<name>A0A7M2QMY4_9ZZZZ</name>
<proteinExistence type="predicted"/>
<protein>
    <recommendedName>
        <fullName evidence="2">Tail fiber assembly protein</fullName>
    </recommendedName>
</protein>
<dbReference type="AlphaFoldDB" id="A0A7M2QMY4"/>
<reference evidence="1" key="1">
    <citation type="submission" date="2020-09" db="EMBL/GenBank/DDBJ databases">
        <authorList>
            <person name="Eze J.U."/>
            <person name="Rahube T.O."/>
        </authorList>
    </citation>
    <scope>NUCLEOTIDE SEQUENCE</scope>
</reference>
<accession>A0A7M2QMY4</accession>
<dbReference type="EMBL" id="MT993629">
    <property type="protein sequence ID" value="QOV05707.1"/>
    <property type="molecule type" value="Genomic_DNA"/>
</dbReference>
<evidence type="ECO:0008006" key="2">
    <source>
        <dbReference type="Google" id="ProtNLM"/>
    </source>
</evidence>
<organism evidence="1">
    <name type="scientific">feces metagenome</name>
    <dbReference type="NCBI Taxonomy" id="1861841"/>
    <lineage>
        <taxon>unclassified sequences</taxon>
        <taxon>metagenomes</taxon>
        <taxon>organismal metagenomes</taxon>
    </lineage>
</organism>